<keyword evidence="2" id="KW-1185">Reference proteome</keyword>
<dbReference type="EMBL" id="MCOG01000014">
    <property type="protein sequence ID" value="ORY79585.1"/>
    <property type="molecule type" value="Genomic_DNA"/>
</dbReference>
<dbReference type="SUPFAM" id="SSF48371">
    <property type="entry name" value="ARM repeat"/>
    <property type="match status" value="1"/>
</dbReference>
<comment type="caution">
    <text evidence="1">The sequence shown here is derived from an EMBL/GenBank/DDBJ whole genome shotgun (WGS) entry which is preliminary data.</text>
</comment>
<evidence type="ECO:0000313" key="1">
    <source>
        <dbReference type="EMBL" id="ORY79585.1"/>
    </source>
</evidence>
<dbReference type="InterPro" id="IPR016024">
    <property type="entry name" value="ARM-type_fold"/>
</dbReference>
<reference evidence="1 2" key="1">
    <citation type="submission" date="2016-08" db="EMBL/GenBank/DDBJ databases">
        <title>A Parts List for Fungal Cellulosomes Revealed by Comparative Genomics.</title>
        <authorList>
            <consortium name="DOE Joint Genome Institute"/>
            <person name="Haitjema C.H."/>
            <person name="Gilmore S.P."/>
            <person name="Henske J.K."/>
            <person name="Solomon K.V."/>
            <person name="De Groot R."/>
            <person name="Kuo A."/>
            <person name="Mondo S.J."/>
            <person name="Salamov A.A."/>
            <person name="Labutti K."/>
            <person name="Zhao Z."/>
            <person name="Chiniquy J."/>
            <person name="Barry K."/>
            <person name="Brewer H.M."/>
            <person name="Purvine S.O."/>
            <person name="Wright A.T."/>
            <person name="Boxma B."/>
            <person name="Van Alen T."/>
            <person name="Hackstein J.H."/>
            <person name="Baker S.E."/>
            <person name="Grigoriev I.V."/>
            <person name="O'Malley M.A."/>
        </authorList>
    </citation>
    <scope>NUCLEOTIDE SEQUENCE [LARGE SCALE GENOMIC DNA]</scope>
    <source>
        <strain evidence="1 2">G1</strain>
    </source>
</reference>
<accession>A0A1Y2F9L9</accession>
<proteinExistence type="predicted"/>
<sequence length="891" mass="102158">MEFKSQNKKYQEAVEELVVIFSNIYEKLNPIIAKNEKEILEYISQASLPKKQRLIKNLQTKILYSPSEIVEVRNCAVEILNILITDSKTIRKFADIIIKFGIMIKDGTLNLYDLIYNSNEYVNSENTELAEKIKTYILIESEYIDLILEQGIKMPARPVIISELFYQTVLLINEFSKDLALESSRAKSSKEYNFNLTIRDTEADILKWNLMTTKANHYVQYLNKNLEKPLDNAMKDVIVSLAKDNKYSTLLLSNPYSKLIKSYVAESKAFIPYEILEVITSSMIDNIVKDFDYEVCELLLNKIVGSNASGQATDLLENKAASTLLRAMGNIIIGSEEVCEKVLNTTNFVDIIAEMIKKGAQDNKSSKWFTEQFINNIISAFRIVACIKLHKNLANAVETSGCLAALKEYENCPNKYIQKYAAYVQGDIKNIPKAKVNIKVDPIEVPDLELLPIEDQFNLRTSLINAANECMNVPLVSEGYYNVTPCDGDGVVMFAGVEKTDSGYAFIGVIVNIFTKEIHDSTFHECSSINDANVFYVNEYANLRKHWGQITRNDALKILSSLYNTTKVVPGRNGEQVIKSLGLFMNEMSLEDVYTEVISLTSEASNKEALKSYAWWREFLGSEFNYKIQFKYNDIVYNDGYVKPRYYRNHSHSANDVPNNPDSYVQFWVSAMEKNTKFSQEPFYSRMFMYLLHTLLYVSGIQNKDLEFDLEDLKNTLRNTYFDLMENYKNGNSIQKNALFEAMIERTLVLEPEEELIIPTELYMIFSGTQNNLQLPIEGILRKANRLIPIESRIKNSEIKKLKTLLLNNVREMYINDNIDIQSIYSNESISKYVTSIHKDENIAKQFFLNTLVLLNAFIKNVKHLILSSSFEDVEQSDLIQLGFQGQGTVF</sequence>
<dbReference type="OrthoDB" id="2115525at2759"/>
<gene>
    <name evidence="1" type="ORF">LY90DRAFT_664653</name>
</gene>
<dbReference type="AlphaFoldDB" id="A0A1Y2F9L9"/>
<name>A0A1Y2F9L9_9FUNG</name>
<evidence type="ECO:0000313" key="2">
    <source>
        <dbReference type="Proteomes" id="UP000193920"/>
    </source>
</evidence>
<dbReference type="Proteomes" id="UP000193920">
    <property type="component" value="Unassembled WGS sequence"/>
</dbReference>
<organism evidence="1 2">
    <name type="scientific">Neocallimastix californiae</name>
    <dbReference type="NCBI Taxonomy" id="1754190"/>
    <lineage>
        <taxon>Eukaryota</taxon>
        <taxon>Fungi</taxon>
        <taxon>Fungi incertae sedis</taxon>
        <taxon>Chytridiomycota</taxon>
        <taxon>Chytridiomycota incertae sedis</taxon>
        <taxon>Neocallimastigomycetes</taxon>
        <taxon>Neocallimastigales</taxon>
        <taxon>Neocallimastigaceae</taxon>
        <taxon>Neocallimastix</taxon>
    </lineage>
</organism>
<protein>
    <submittedName>
        <fullName evidence="1">Uncharacterized protein</fullName>
    </submittedName>
</protein>